<feature type="compositionally biased region" description="Basic and acidic residues" evidence="2">
    <location>
        <begin position="289"/>
        <end position="313"/>
    </location>
</feature>
<feature type="region of interest" description="Disordered" evidence="2">
    <location>
        <begin position="728"/>
        <end position="760"/>
    </location>
</feature>
<feature type="coiled-coil region" evidence="1">
    <location>
        <begin position="395"/>
        <end position="458"/>
    </location>
</feature>
<dbReference type="RefSeq" id="XP_040777273.1">
    <property type="nucleotide sequence ID" value="XM_040920482.1"/>
</dbReference>
<feature type="compositionally biased region" description="Acidic residues" evidence="2">
    <location>
        <begin position="555"/>
        <end position="565"/>
    </location>
</feature>
<dbReference type="AlphaFoldDB" id="A0A9P4Y3K3"/>
<name>A0A9P4Y3K3_CRYP1</name>
<feature type="region of interest" description="Disordered" evidence="2">
    <location>
        <begin position="461"/>
        <end position="488"/>
    </location>
</feature>
<evidence type="ECO:0000256" key="1">
    <source>
        <dbReference type="SAM" id="Coils"/>
    </source>
</evidence>
<evidence type="ECO:0000256" key="3">
    <source>
        <dbReference type="SAM" id="Phobius"/>
    </source>
</evidence>
<dbReference type="Proteomes" id="UP000803844">
    <property type="component" value="Unassembled WGS sequence"/>
</dbReference>
<evidence type="ECO:0000256" key="2">
    <source>
        <dbReference type="SAM" id="MobiDB-lite"/>
    </source>
</evidence>
<reference evidence="4" key="1">
    <citation type="journal article" date="2020" name="Phytopathology">
        <title>Genome sequence of the chestnut blight fungus Cryphonectria parasitica EP155: A fundamental resource for an archetypical invasive plant pathogen.</title>
        <authorList>
            <person name="Crouch J.A."/>
            <person name="Dawe A."/>
            <person name="Aerts A."/>
            <person name="Barry K."/>
            <person name="Churchill A.C.L."/>
            <person name="Grimwood J."/>
            <person name="Hillman B."/>
            <person name="Milgroom M.G."/>
            <person name="Pangilinan J."/>
            <person name="Smith M."/>
            <person name="Salamov A."/>
            <person name="Schmutz J."/>
            <person name="Yadav J."/>
            <person name="Grigoriev I.V."/>
            <person name="Nuss D."/>
        </authorList>
    </citation>
    <scope>NUCLEOTIDE SEQUENCE</scope>
    <source>
        <strain evidence="4">EP155</strain>
    </source>
</reference>
<feature type="region of interest" description="Disordered" evidence="2">
    <location>
        <begin position="658"/>
        <end position="679"/>
    </location>
</feature>
<feature type="region of interest" description="Disordered" evidence="2">
    <location>
        <begin position="555"/>
        <end position="638"/>
    </location>
</feature>
<feature type="compositionally biased region" description="Basic and acidic residues" evidence="2">
    <location>
        <begin position="733"/>
        <end position="754"/>
    </location>
</feature>
<dbReference type="EMBL" id="MU032347">
    <property type="protein sequence ID" value="KAF3766312.1"/>
    <property type="molecule type" value="Genomic_DNA"/>
</dbReference>
<comment type="caution">
    <text evidence="4">The sequence shown here is derived from an EMBL/GenBank/DDBJ whole genome shotgun (WGS) entry which is preliminary data.</text>
</comment>
<proteinExistence type="predicted"/>
<organism evidence="4 5">
    <name type="scientific">Cryphonectria parasitica (strain ATCC 38755 / EP155)</name>
    <dbReference type="NCBI Taxonomy" id="660469"/>
    <lineage>
        <taxon>Eukaryota</taxon>
        <taxon>Fungi</taxon>
        <taxon>Dikarya</taxon>
        <taxon>Ascomycota</taxon>
        <taxon>Pezizomycotina</taxon>
        <taxon>Sordariomycetes</taxon>
        <taxon>Sordariomycetidae</taxon>
        <taxon>Diaporthales</taxon>
        <taxon>Cryphonectriaceae</taxon>
        <taxon>Cryphonectria-Endothia species complex</taxon>
        <taxon>Cryphonectria</taxon>
    </lineage>
</organism>
<keyword evidence="5" id="KW-1185">Reference proteome</keyword>
<evidence type="ECO:0000313" key="5">
    <source>
        <dbReference type="Proteomes" id="UP000803844"/>
    </source>
</evidence>
<dbReference type="Gene3D" id="1.20.58.340">
    <property type="entry name" value="Magnesium transport protein CorA, transmembrane region"/>
    <property type="match status" value="1"/>
</dbReference>
<keyword evidence="3" id="KW-0812">Transmembrane</keyword>
<dbReference type="GeneID" id="63837611"/>
<dbReference type="OrthoDB" id="5428055at2759"/>
<gene>
    <name evidence="4" type="ORF">M406DRAFT_330143</name>
</gene>
<protein>
    <submittedName>
        <fullName evidence="4">Uncharacterized protein</fullName>
    </submittedName>
</protein>
<evidence type="ECO:0000313" key="4">
    <source>
        <dbReference type="EMBL" id="KAF3766312.1"/>
    </source>
</evidence>
<keyword evidence="3" id="KW-0472">Membrane</keyword>
<feature type="compositionally biased region" description="Polar residues" evidence="2">
    <location>
        <begin position="100"/>
        <end position="123"/>
    </location>
</feature>
<keyword evidence="1" id="KW-0175">Coiled coil</keyword>
<feature type="compositionally biased region" description="Pro residues" evidence="2">
    <location>
        <begin position="470"/>
        <end position="480"/>
    </location>
</feature>
<keyword evidence="3" id="KW-1133">Transmembrane helix</keyword>
<feature type="compositionally biased region" description="Low complexity" evidence="2">
    <location>
        <begin position="608"/>
        <end position="621"/>
    </location>
</feature>
<sequence length="760" mass="85366">MVLNSPEGKGEKEKKKRKPILKYLRDIVQSSYTRYERKKKENPKKNLWKASREIIIGPPCQHLAQEYDEHKGYRLRLKARQPGQPTRWATQDSRHGGARTATSACESQTGVLDNTRSSGGTRSNQKKWRRNPVLIVRSPSAAFLSVLLASPLNIDTAFLEAHAGLRRQPSSSLRGRRHSCHGAAATAVAATWTYPELVSGCRYWGPSHWQSSLLLAAKWKPVARIVSGQENLSAMFCRASARTGGEGGGVDVVLLSGGSREFLPHPDDIMRPPTRARRKGYVIPVAGRQRMEDEHDDGHEARGSEERQQDKRNVVGVVEDGEGEEFPDLVEELQEGLDATLSWESSAATVGDEMELIEVLEETAYERWLDFLEVLTLRLPPPFDDSWTSLQWLALQALEGNLDMANDLAQQRERRTALVGRTPGTATTIPRPDWTELIRRLQIRITLLTADAADAAEQARRRYPAQQVYPRPPPRPPLPPADNVDDDHQRSLDRVSYLGGVLLPVSIVSSVLSMNADFEPGQPLFWVFWAAAAPLVLLTVLIIYADKLRGAEVWEEVTPSDDDGREDEKGRNKRKKKEEKKKKKKKKKKKGKTEANEQNQYHHHHHQQQQQQPSSSPSASSMEESTLPPKTPLHSRPEVRSELVGNIVTGLEGNAVVVDEEVSSRPPAPASRPPLQSEDVTYNAGDVIINMDDHHYSALPPDKPRRPHMYRKKQLGWAGAAKCILTRQKPHRVKDGPPVEGRWRETRDESREGLLLKSKL</sequence>
<accession>A0A9P4Y3K3</accession>
<feature type="region of interest" description="Disordered" evidence="2">
    <location>
        <begin position="287"/>
        <end position="314"/>
    </location>
</feature>
<feature type="compositionally biased region" description="Basic residues" evidence="2">
    <location>
        <begin position="571"/>
        <end position="591"/>
    </location>
</feature>
<feature type="transmembrane region" description="Helical" evidence="3">
    <location>
        <begin position="526"/>
        <end position="545"/>
    </location>
</feature>
<feature type="region of interest" description="Disordered" evidence="2">
    <location>
        <begin position="81"/>
        <end position="127"/>
    </location>
</feature>